<gene>
    <name evidence="3" type="ORF">GQ607_006751</name>
</gene>
<comment type="caution">
    <text evidence="3">The sequence shown here is derived from an EMBL/GenBank/DDBJ whole genome shotgun (WGS) entry which is preliminary data.</text>
</comment>
<keyword evidence="2" id="KW-0732">Signal</keyword>
<organism evidence="3 4">
    <name type="scientific">Colletotrichum asianum</name>
    <dbReference type="NCBI Taxonomy" id="702518"/>
    <lineage>
        <taxon>Eukaryota</taxon>
        <taxon>Fungi</taxon>
        <taxon>Dikarya</taxon>
        <taxon>Ascomycota</taxon>
        <taxon>Pezizomycotina</taxon>
        <taxon>Sordariomycetes</taxon>
        <taxon>Hypocreomycetidae</taxon>
        <taxon>Glomerellales</taxon>
        <taxon>Glomerellaceae</taxon>
        <taxon>Colletotrichum</taxon>
        <taxon>Colletotrichum gloeosporioides species complex</taxon>
    </lineage>
</organism>
<proteinExistence type="predicted"/>
<dbReference type="AlphaFoldDB" id="A0A8H3WDE1"/>
<feature type="signal peptide" evidence="2">
    <location>
        <begin position="1"/>
        <end position="23"/>
    </location>
</feature>
<evidence type="ECO:0000313" key="3">
    <source>
        <dbReference type="EMBL" id="KAF0325933.1"/>
    </source>
</evidence>
<dbReference type="EMBL" id="WOWK01000033">
    <property type="protein sequence ID" value="KAF0325933.1"/>
    <property type="molecule type" value="Genomic_DNA"/>
</dbReference>
<name>A0A8H3WDE1_9PEZI</name>
<evidence type="ECO:0000256" key="1">
    <source>
        <dbReference type="SAM" id="MobiDB-lite"/>
    </source>
</evidence>
<evidence type="ECO:0008006" key="5">
    <source>
        <dbReference type="Google" id="ProtNLM"/>
    </source>
</evidence>
<accession>A0A8H3WDE1</accession>
<sequence length="415" mass="45008">MIIPCKLLFILRLLLTAFHCATRFSAPTPDVGVPCALAPRLASWAVPLDAAPFTVRLSLKTWEVPCRGSSTGTIGIMFHRVCACWVPLSRRYNTTASPSDGQSIRQVQQEDRRPCGLLPDPASGSQANPKHRPSCILVCCQPGRPGHINSLGEGRETENLVYFCRILSFSSPSLAAGDTPLSSGVRAVADATRCQMLDALERQDGRPSRPSASVPSLSRQRRCRRHLRQPCCHRAASASRRLRAEATTSPSQCLSSAALTTAEPDTHAHTHTRRTPGLIANRNQSPYHCQCCSALRLPSNAPQGQRRHTQASPGSKIISETTIKTLQRGGCTCQPTGCFPRPGLVRMKGETRGEKKSKVGMESSIARPSLPIVATAHGLFNNARDGRSVRQSAAQNFCPAHLLSSSLHCPFSIWT</sequence>
<evidence type="ECO:0000256" key="2">
    <source>
        <dbReference type="SAM" id="SignalP"/>
    </source>
</evidence>
<feature type="chain" id="PRO_5034756989" description="Secreted protein" evidence="2">
    <location>
        <begin position="24"/>
        <end position="415"/>
    </location>
</feature>
<dbReference type="Proteomes" id="UP000434172">
    <property type="component" value="Unassembled WGS sequence"/>
</dbReference>
<feature type="region of interest" description="Disordered" evidence="1">
    <location>
        <begin position="200"/>
        <end position="221"/>
    </location>
</feature>
<reference evidence="3 4" key="1">
    <citation type="submission" date="2019-12" db="EMBL/GenBank/DDBJ databases">
        <title>A genome sequence resource for the geographically widespread anthracnose pathogen Colletotrichum asianum.</title>
        <authorList>
            <person name="Meng Y."/>
        </authorList>
    </citation>
    <scope>NUCLEOTIDE SEQUENCE [LARGE SCALE GENOMIC DNA]</scope>
    <source>
        <strain evidence="3 4">ICMP 18580</strain>
    </source>
</reference>
<evidence type="ECO:0000313" key="4">
    <source>
        <dbReference type="Proteomes" id="UP000434172"/>
    </source>
</evidence>
<keyword evidence="4" id="KW-1185">Reference proteome</keyword>
<protein>
    <recommendedName>
        <fullName evidence="5">Secreted protein</fullName>
    </recommendedName>
</protein>